<evidence type="ECO:0000313" key="3">
    <source>
        <dbReference type="Proteomes" id="UP001589619"/>
    </source>
</evidence>
<dbReference type="RefSeq" id="WP_344910539.1">
    <property type="nucleotide sequence ID" value="NZ_BAAAYO010000009.1"/>
</dbReference>
<proteinExistence type="predicted"/>
<name>A0ABV5W715_9BACL</name>
<keyword evidence="1" id="KW-1133">Transmembrane helix</keyword>
<accession>A0ABV5W715</accession>
<keyword evidence="1" id="KW-0812">Transmembrane</keyword>
<keyword evidence="1" id="KW-0472">Membrane</keyword>
<evidence type="ECO:0000256" key="1">
    <source>
        <dbReference type="SAM" id="Phobius"/>
    </source>
</evidence>
<organism evidence="2 3">
    <name type="scientific">Paenibacillus hodogayensis</name>
    <dbReference type="NCBI Taxonomy" id="279208"/>
    <lineage>
        <taxon>Bacteria</taxon>
        <taxon>Bacillati</taxon>
        <taxon>Bacillota</taxon>
        <taxon>Bacilli</taxon>
        <taxon>Bacillales</taxon>
        <taxon>Paenibacillaceae</taxon>
        <taxon>Paenibacillus</taxon>
    </lineage>
</organism>
<protein>
    <submittedName>
        <fullName evidence="2">Uncharacterized protein</fullName>
    </submittedName>
</protein>
<keyword evidence="3" id="KW-1185">Reference proteome</keyword>
<dbReference type="Proteomes" id="UP001589619">
    <property type="component" value="Unassembled WGS sequence"/>
</dbReference>
<gene>
    <name evidence="2" type="ORF">ACFFNY_31735</name>
</gene>
<dbReference type="EMBL" id="JBHMAG010000021">
    <property type="protein sequence ID" value="MFB9756172.1"/>
    <property type="molecule type" value="Genomic_DNA"/>
</dbReference>
<evidence type="ECO:0000313" key="2">
    <source>
        <dbReference type="EMBL" id="MFB9756172.1"/>
    </source>
</evidence>
<feature type="transmembrane region" description="Helical" evidence="1">
    <location>
        <begin position="31"/>
        <end position="54"/>
    </location>
</feature>
<comment type="caution">
    <text evidence="2">The sequence shown here is derived from an EMBL/GenBank/DDBJ whole genome shotgun (WGS) entry which is preliminary data.</text>
</comment>
<sequence length="77" mass="8464">MWMTIFYSVASVSIAIAEAPKLWKERKKKELWIFAAIWAGGALLGITASQHVLLPNPLDGIAVVIGPFAQALYSMFD</sequence>
<reference evidence="2 3" key="1">
    <citation type="submission" date="2024-09" db="EMBL/GenBank/DDBJ databases">
        <authorList>
            <person name="Sun Q."/>
            <person name="Mori K."/>
        </authorList>
    </citation>
    <scope>NUCLEOTIDE SEQUENCE [LARGE SCALE GENOMIC DNA]</scope>
    <source>
        <strain evidence="2 3">JCM 12520</strain>
    </source>
</reference>